<evidence type="ECO:0000313" key="2">
    <source>
        <dbReference type="Proteomes" id="UP001230649"/>
    </source>
</evidence>
<keyword evidence="2" id="KW-1185">Reference proteome</keyword>
<gene>
    <name evidence="1" type="ORF">QFC20_005098</name>
</gene>
<protein>
    <submittedName>
        <fullName evidence="1">Uncharacterized protein</fullName>
    </submittedName>
</protein>
<sequence>MVQQGQCLCGQVKITLKKDQDAQVACHCLDCKKLSGAPYTSNTIIDDADAELTGETKSYTSKADSGNDVEHIFCPTCGSTIANRSPAYAGKTCYKTGLFPDYKSVKFGAEIYVKDRFSSLPQIEGAGQEQAMPSS</sequence>
<comment type="caution">
    <text evidence="1">The sequence shown here is derived from an EMBL/GenBank/DDBJ whole genome shotgun (WGS) entry which is preliminary data.</text>
</comment>
<dbReference type="Proteomes" id="UP001230649">
    <property type="component" value="Unassembled WGS sequence"/>
</dbReference>
<evidence type="ECO:0000313" key="1">
    <source>
        <dbReference type="EMBL" id="KAJ9102089.1"/>
    </source>
</evidence>
<reference evidence="1" key="1">
    <citation type="submission" date="2023-04" db="EMBL/GenBank/DDBJ databases">
        <title>Draft Genome sequencing of Naganishia species isolated from polar environments using Oxford Nanopore Technology.</title>
        <authorList>
            <person name="Leo P."/>
            <person name="Venkateswaran K."/>
        </authorList>
    </citation>
    <scope>NUCLEOTIDE SEQUENCE</scope>
    <source>
        <strain evidence="1">MNA-CCFEE 5262</strain>
    </source>
</reference>
<proteinExistence type="predicted"/>
<dbReference type="EMBL" id="JASBWS010000066">
    <property type="protein sequence ID" value="KAJ9102089.1"/>
    <property type="molecule type" value="Genomic_DNA"/>
</dbReference>
<accession>A0ACC2VSX6</accession>
<organism evidence="1 2">
    <name type="scientific">Naganishia adeliensis</name>
    <dbReference type="NCBI Taxonomy" id="92952"/>
    <lineage>
        <taxon>Eukaryota</taxon>
        <taxon>Fungi</taxon>
        <taxon>Dikarya</taxon>
        <taxon>Basidiomycota</taxon>
        <taxon>Agaricomycotina</taxon>
        <taxon>Tremellomycetes</taxon>
        <taxon>Filobasidiales</taxon>
        <taxon>Filobasidiaceae</taxon>
        <taxon>Naganishia</taxon>
    </lineage>
</organism>
<name>A0ACC2VSX6_9TREE</name>